<keyword evidence="2" id="KW-1003">Cell membrane</keyword>
<feature type="transmembrane region" description="Helical" evidence="6">
    <location>
        <begin position="75"/>
        <end position="92"/>
    </location>
</feature>
<organism evidence="8">
    <name type="scientific">marine sediment metagenome</name>
    <dbReference type="NCBI Taxonomy" id="412755"/>
    <lineage>
        <taxon>unclassified sequences</taxon>
        <taxon>metagenomes</taxon>
        <taxon>ecological metagenomes</taxon>
    </lineage>
</organism>
<dbReference type="PANTHER" id="PTHR42920">
    <property type="entry name" value="OS03G0707200 PROTEIN-RELATED"/>
    <property type="match status" value="1"/>
</dbReference>
<keyword evidence="5 6" id="KW-0472">Membrane</keyword>
<evidence type="ECO:0000256" key="1">
    <source>
        <dbReference type="ARBA" id="ARBA00004651"/>
    </source>
</evidence>
<comment type="caution">
    <text evidence="8">The sequence shown here is derived from an EMBL/GenBank/DDBJ whole genome shotgun (WGS) entry which is preliminary data.</text>
</comment>
<feature type="domain" description="EamA" evidence="7">
    <location>
        <begin position="157"/>
        <end position="295"/>
    </location>
</feature>
<proteinExistence type="predicted"/>
<keyword evidence="4 6" id="KW-1133">Transmembrane helix</keyword>
<evidence type="ECO:0000256" key="6">
    <source>
        <dbReference type="SAM" id="Phobius"/>
    </source>
</evidence>
<accession>A0A0F9WC84</accession>
<dbReference type="Pfam" id="PF00892">
    <property type="entry name" value="EamA"/>
    <property type="match status" value="2"/>
</dbReference>
<evidence type="ECO:0000256" key="5">
    <source>
        <dbReference type="ARBA" id="ARBA00023136"/>
    </source>
</evidence>
<dbReference type="GO" id="GO:0005886">
    <property type="term" value="C:plasma membrane"/>
    <property type="evidence" value="ECO:0007669"/>
    <property type="project" value="UniProtKB-SubCell"/>
</dbReference>
<evidence type="ECO:0000259" key="7">
    <source>
        <dbReference type="Pfam" id="PF00892"/>
    </source>
</evidence>
<feature type="transmembrane region" description="Helical" evidence="6">
    <location>
        <begin position="98"/>
        <end position="117"/>
    </location>
</feature>
<name>A0A0F9WC84_9ZZZZ</name>
<dbReference type="AlphaFoldDB" id="A0A0F9WC84"/>
<feature type="transmembrane region" description="Helical" evidence="6">
    <location>
        <begin position="129"/>
        <end position="146"/>
    </location>
</feature>
<dbReference type="PANTHER" id="PTHR42920:SF5">
    <property type="entry name" value="EAMA DOMAIN-CONTAINING PROTEIN"/>
    <property type="match status" value="1"/>
</dbReference>
<sequence length="301" mass="33046">MTQLENSSLSNQRLIFTDLTVVGVAVVWGSSYVAMQEVGKYLEVQPFLAVRFLVALPILVYLFNSQLKKINRKEVGVGLFLGVLLFFILSLETTGVKYTSAANAGFIIAVSVVLVPLFERIIGGVKKKLSVYIFSFIALFGCFLLSRPTSSGLGFMLGDYIILGAAFIRGLQIFYFGHFTKKSNVSTTNITLVELSLVAFLACTWSFVFSDLEDFGVTSIPFYIWLIVLYLGIIGTSFAFLAQINAAQKTSSTRVALILSSEPVFAAFFAWAIANETLSLIQLLGGLLIFVAAFFGRMKEV</sequence>
<gene>
    <name evidence="8" type="ORF">LCGC14_0025250</name>
</gene>
<dbReference type="SUPFAM" id="SSF103481">
    <property type="entry name" value="Multidrug resistance efflux transporter EmrE"/>
    <property type="match status" value="2"/>
</dbReference>
<reference evidence="8" key="1">
    <citation type="journal article" date="2015" name="Nature">
        <title>Complex archaea that bridge the gap between prokaryotes and eukaryotes.</title>
        <authorList>
            <person name="Spang A."/>
            <person name="Saw J.H."/>
            <person name="Jorgensen S.L."/>
            <person name="Zaremba-Niedzwiedzka K."/>
            <person name="Martijn J."/>
            <person name="Lind A.E."/>
            <person name="van Eijk R."/>
            <person name="Schleper C."/>
            <person name="Guy L."/>
            <person name="Ettema T.J."/>
        </authorList>
    </citation>
    <scope>NUCLEOTIDE SEQUENCE</scope>
</reference>
<keyword evidence="3 6" id="KW-0812">Transmembrane</keyword>
<evidence type="ECO:0000256" key="4">
    <source>
        <dbReference type="ARBA" id="ARBA00022989"/>
    </source>
</evidence>
<feature type="domain" description="EamA" evidence="7">
    <location>
        <begin position="17"/>
        <end position="146"/>
    </location>
</feature>
<evidence type="ECO:0000256" key="3">
    <source>
        <dbReference type="ARBA" id="ARBA00022692"/>
    </source>
</evidence>
<feature type="transmembrane region" description="Helical" evidence="6">
    <location>
        <begin position="254"/>
        <end position="274"/>
    </location>
</feature>
<evidence type="ECO:0000256" key="2">
    <source>
        <dbReference type="ARBA" id="ARBA00022475"/>
    </source>
</evidence>
<feature type="transmembrane region" description="Helical" evidence="6">
    <location>
        <begin position="222"/>
        <end position="242"/>
    </location>
</feature>
<feature type="transmembrane region" description="Helical" evidence="6">
    <location>
        <begin position="46"/>
        <end position="63"/>
    </location>
</feature>
<feature type="transmembrane region" description="Helical" evidence="6">
    <location>
        <begin position="280"/>
        <end position="298"/>
    </location>
</feature>
<feature type="transmembrane region" description="Helical" evidence="6">
    <location>
        <begin position="152"/>
        <end position="177"/>
    </location>
</feature>
<comment type="subcellular location">
    <subcellularLocation>
        <location evidence="1">Cell membrane</location>
        <topology evidence="1">Multi-pass membrane protein</topology>
    </subcellularLocation>
</comment>
<dbReference type="InterPro" id="IPR037185">
    <property type="entry name" value="EmrE-like"/>
</dbReference>
<dbReference type="InterPro" id="IPR051258">
    <property type="entry name" value="Diverse_Substrate_Transporter"/>
</dbReference>
<evidence type="ECO:0000313" key="8">
    <source>
        <dbReference type="EMBL" id="KKO09993.1"/>
    </source>
</evidence>
<protein>
    <recommendedName>
        <fullName evidence="7">EamA domain-containing protein</fullName>
    </recommendedName>
</protein>
<feature type="transmembrane region" description="Helical" evidence="6">
    <location>
        <begin position="189"/>
        <end position="210"/>
    </location>
</feature>
<dbReference type="EMBL" id="LAZR01000005">
    <property type="protein sequence ID" value="KKO09993.1"/>
    <property type="molecule type" value="Genomic_DNA"/>
</dbReference>
<dbReference type="InterPro" id="IPR000620">
    <property type="entry name" value="EamA_dom"/>
</dbReference>
<feature type="transmembrane region" description="Helical" evidence="6">
    <location>
        <begin position="14"/>
        <end position="34"/>
    </location>
</feature>